<evidence type="ECO:0000313" key="2">
    <source>
        <dbReference type="EMBL" id="MFC5493010.1"/>
    </source>
</evidence>
<dbReference type="Pfam" id="PF10825">
    <property type="entry name" value="DUF2752"/>
    <property type="match status" value="1"/>
</dbReference>
<keyword evidence="1" id="KW-0812">Transmembrane</keyword>
<dbReference type="InterPro" id="IPR021215">
    <property type="entry name" value="DUF2752"/>
</dbReference>
<dbReference type="EMBL" id="JBHSMD010000002">
    <property type="protein sequence ID" value="MFC5493010.1"/>
    <property type="molecule type" value="Genomic_DNA"/>
</dbReference>
<sequence>MTATASQPAAPAAVEPSRWQRVAGPAVTIGGLALATLALHVRDPHESGSWGYCPSAALGIYCPGCGGLRAVNDLTDGQVGAAASSNLLFVVLLPLLVFLLGRWAFERWTGRVRQPNTRRMQVFLISLGVAAVVFTVLRNLAVGAWLAP</sequence>
<evidence type="ECO:0000256" key="1">
    <source>
        <dbReference type="SAM" id="Phobius"/>
    </source>
</evidence>
<accession>A0ABW0MXF9</accession>
<evidence type="ECO:0000313" key="3">
    <source>
        <dbReference type="Proteomes" id="UP001595956"/>
    </source>
</evidence>
<keyword evidence="1" id="KW-0472">Membrane</keyword>
<keyword evidence="1" id="KW-1133">Transmembrane helix</keyword>
<keyword evidence="3" id="KW-1185">Reference proteome</keyword>
<comment type="caution">
    <text evidence="2">The sequence shown here is derived from an EMBL/GenBank/DDBJ whole genome shotgun (WGS) entry which is preliminary data.</text>
</comment>
<dbReference type="Proteomes" id="UP001595956">
    <property type="component" value="Unassembled WGS sequence"/>
</dbReference>
<gene>
    <name evidence="2" type="ORF">ACFPKY_07860</name>
</gene>
<proteinExistence type="predicted"/>
<reference evidence="3" key="1">
    <citation type="journal article" date="2019" name="Int. J. Syst. Evol. Microbiol.">
        <title>The Global Catalogue of Microorganisms (GCM) 10K type strain sequencing project: providing services to taxonomists for standard genome sequencing and annotation.</title>
        <authorList>
            <consortium name="The Broad Institute Genomics Platform"/>
            <consortium name="The Broad Institute Genome Sequencing Center for Infectious Disease"/>
            <person name="Wu L."/>
            <person name="Ma J."/>
        </authorList>
    </citation>
    <scope>NUCLEOTIDE SEQUENCE [LARGE SCALE GENOMIC DNA]</scope>
    <source>
        <strain evidence="3">KACC 13778</strain>
    </source>
</reference>
<feature type="transmembrane region" description="Helical" evidence="1">
    <location>
        <begin position="122"/>
        <end position="147"/>
    </location>
</feature>
<organism evidence="2 3">
    <name type="scientific">Nocardioides caricicola</name>
    <dbReference type="NCBI Taxonomy" id="634770"/>
    <lineage>
        <taxon>Bacteria</taxon>
        <taxon>Bacillati</taxon>
        <taxon>Actinomycetota</taxon>
        <taxon>Actinomycetes</taxon>
        <taxon>Propionibacteriales</taxon>
        <taxon>Nocardioidaceae</taxon>
        <taxon>Nocardioides</taxon>
    </lineage>
</organism>
<feature type="transmembrane region" description="Helical" evidence="1">
    <location>
        <begin position="22"/>
        <end position="41"/>
    </location>
</feature>
<dbReference type="RefSeq" id="WP_345171725.1">
    <property type="nucleotide sequence ID" value="NZ_BAABFQ010000003.1"/>
</dbReference>
<feature type="transmembrane region" description="Helical" evidence="1">
    <location>
        <begin position="79"/>
        <end position="101"/>
    </location>
</feature>
<name>A0ABW0MXF9_9ACTN</name>
<protein>
    <submittedName>
        <fullName evidence="2">DUF2752 domain-containing protein</fullName>
    </submittedName>
</protein>